<keyword evidence="5" id="KW-0496">Mitochondrion</keyword>
<dbReference type="STRING" id="5078.A0A135LEC0"/>
<dbReference type="SUPFAM" id="SSF52096">
    <property type="entry name" value="ClpP/crotonase"/>
    <property type="match status" value="1"/>
</dbReference>
<evidence type="ECO:0000313" key="9">
    <source>
        <dbReference type="EMBL" id="KXG47313.1"/>
    </source>
</evidence>
<dbReference type="Gene3D" id="3.90.226.10">
    <property type="entry name" value="2-enoyl-CoA Hydratase, Chain A, domain 1"/>
    <property type="match status" value="1"/>
</dbReference>
<evidence type="ECO:0000313" key="10">
    <source>
        <dbReference type="Proteomes" id="UP000070168"/>
    </source>
</evidence>
<evidence type="ECO:0000256" key="3">
    <source>
        <dbReference type="ARBA" id="ARBA00011915"/>
    </source>
</evidence>
<dbReference type="RefSeq" id="XP_040645849.1">
    <property type="nucleotide sequence ID" value="XM_040788896.1"/>
</dbReference>
<dbReference type="NCBIfam" id="NF004127">
    <property type="entry name" value="PRK05617.1"/>
    <property type="match status" value="1"/>
</dbReference>
<dbReference type="Proteomes" id="UP000070168">
    <property type="component" value="Unassembled WGS sequence"/>
</dbReference>
<comment type="subcellular location">
    <subcellularLocation>
        <location evidence="2">Mitochondrion</location>
    </subcellularLocation>
</comment>
<gene>
    <name evidence="9" type="ORF">PGRI_011830</name>
</gene>
<dbReference type="GeneID" id="63704196"/>
<dbReference type="OrthoDB" id="1737613at2759"/>
<comment type="catalytic activity">
    <reaction evidence="1">
        <text>3-hydroxy-2-methylpropanoyl-CoA + H2O = 3-hydroxy-2-methylpropanoate + CoA + H(+)</text>
        <dbReference type="Rhea" id="RHEA:20888"/>
        <dbReference type="ChEBI" id="CHEBI:11805"/>
        <dbReference type="ChEBI" id="CHEBI:15377"/>
        <dbReference type="ChEBI" id="CHEBI:15378"/>
        <dbReference type="ChEBI" id="CHEBI:57287"/>
        <dbReference type="ChEBI" id="CHEBI:57340"/>
        <dbReference type="EC" id="3.1.2.4"/>
    </reaction>
</comment>
<keyword evidence="4" id="KW-0378">Hydrolase</keyword>
<dbReference type="InterPro" id="IPR045004">
    <property type="entry name" value="ECH_dom"/>
</dbReference>
<dbReference type="EMBL" id="LHQR01000065">
    <property type="protein sequence ID" value="KXG47313.1"/>
    <property type="molecule type" value="Genomic_DNA"/>
</dbReference>
<dbReference type="GO" id="GO:0005739">
    <property type="term" value="C:mitochondrion"/>
    <property type="evidence" value="ECO:0007669"/>
    <property type="project" value="UniProtKB-SubCell"/>
</dbReference>
<keyword evidence="7" id="KW-0175">Coiled coil</keyword>
<feature type="domain" description="Enoyl-CoA hydratase/isomerase" evidence="8">
    <location>
        <begin position="66"/>
        <end position="409"/>
    </location>
</feature>
<protein>
    <recommendedName>
        <fullName evidence="3">3-hydroxyisobutyryl-CoA hydrolase</fullName>
        <ecNumber evidence="3">3.1.2.4</ecNumber>
    </recommendedName>
    <alternativeName>
        <fullName evidence="6">3-hydroxyisobutyryl-coenzyme A hydrolase</fullName>
    </alternativeName>
</protein>
<dbReference type="InterPro" id="IPR029045">
    <property type="entry name" value="ClpP/crotonase-like_dom_sf"/>
</dbReference>
<evidence type="ECO:0000259" key="8">
    <source>
        <dbReference type="Pfam" id="PF16113"/>
    </source>
</evidence>
<evidence type="ECO:0000256" key="4">
    <source>
        <dbReference type="ARBA" id="ARBA00022801"/>
    </source>
</evidence>
<evidence type="ECO:0000256" key="5">
    <source>
        <dbReference type="ARBA" id="ARBA00023128"/>
    </source>
</evidence>
<accession>A0A135LEC0</accession>
<dbReference type="CDD" id="cd06558">
    <property type="entry name" value="crotonase-like"/>
    <property type="match status" value="1"/>
</dbReference>
<dbReference type="OMA" id="EVFTMEY"/>
<feature type="coiled-coil region" evidence="7">
    <location>
        <begin position="304"/>
        <end position="334"/>
    </location>
</feature>
<reference evidence="9 10" key="1">
    <citation type="journal article" date="2016" name="BMC Genomics">
        <title>Genome sequencing and secondary metabolism of the postharvest pathogen Penicillium griseofulvum.</title>
        <authorList>
            <person name="Banani H."/>
            <person name="Marcet-Houben M."/>
            <person name="Ballester A.R."/>
            <person name="Abbruscato P."/>
            <person name="Gonzalez-Candelas L."/>
            <person name="Gabaldon T."/>
            <person name="Spadaro D."/>
        </authorList>
    </citation>
    <scope>NUCLEOTIDE SEQUENCE [LARGE SCALE GENOMIC DNA]</scope>
    <source>
        <strain evidence="9 10">PG3</strain>
    </source>
</reference>
<dbReference type="AlphaFoldDB" id="A0A135LEC0"/>
<dbReference type="GO" id="GO:0003860">
    <property type="term" value="F:3-hydroxyisobutyryl-CoA hydrolase activity"/>
    <property type="evidence" value="ECO:0007669"/>
    <property type="project" value="UniProtKB-EC"/>
</dbReference>
<dbReference type="Pfam" id="PF16113">
    <property type="entry name" value="ECH_2"/>
    <property type="match status" value="1"/>
</dbReference>
<dbReference type="EC" id="3.1.2.4" evidence="3"/>
<organism evidence="9 10">
    <name type="scientific">Penicillium patulum</name>
    <name type="common">Penicillium griseofulvum</name>
    <dbReference type="NCBI Taxonomy" id="5078"/>
    <lineage>
        <taxon>Eukaryota</taxon>
        <taxon>Fungi</taxon>
        <taxon>Dikarya</taxon>
        <taxon>Ascomycota</taxon>
        <taxon>Pezizomycotina</taxon>
        <taxon>Eurotiomycetes</taxon>
        <taxon>Eurotiomycetidae</taxon>
        <taxon>Eurotiales</taxon>
        <taxon>Aspergillaceae</taxon>
        <taxon>Penicillium</taxon>
    </lineage>
</organism>
<dbReference type="InterPro" id="IPR032259">
    <property type="entry name" value="HIBYL-CoA-H"/>
</dbReference>
<dbReference type="GO" id="GO:0006574">
    <property type="term" value="P:L-valine catabolic process"/>
    <property type="evidence" value="ECO:0007669"/>
    <property type="project" value="TreeGrafter"/>
</dbReference>
<evidence type="ECO:0000256" key="1">
    <source>
        <dbReference type="ARBA" id="ARBA00001709"/>
    </source>
</evidence>
<proteinExistence type="predicted"/>
<comment type="caution">
    <text evidence="9">The sequence shown here is derived from an EMBL/GenBank/DDBJ whole genome shotgun (WGS) entry which is preliminary data.</text>
</comment>
<evidence type="ECO:0000256" key="2">
    <source>
        <dbReference type="ARBA" id="ARBA00004173"/>
    </source>
</evidence>
<dbReference type="FunFam" id="3.90.226.10:FF:000026">
    <property type="entry name" value="3-hydroxyisobutyryl-CoA hydrolase, mitochondrial"/>
    <property type="match status" value="1"/>
</dbReference>
<dbReference type="InterPro" id="IPR018376">
    <property type="entry name" value="Enoyl-CoA_hyd/isom_CS"/>
</dbReference>
<dbReference type="PROSITE" id="PS00166">
    <property type="entry name" value="ENOYL_COA_HYDRATASE"/>
    <property type="match status" value="1"/>
</dbReference>
<sequence>MLLRQFNRVSSPSWTSRVPSAMPLRAKVTNPAFRPTAMMSTSSDIPKELPGDERDDVLFNSIYGLRSVELNRPKKLNSLNGSMARKILPRLKEWEKSHLANMILISGAGTKALCAGGDVAALALQNESGAEGQKASTDFFGLEYRLDHLIATYSKPVISFMDGITMGGGVGLSMHAPFRIATERTLFAMPETTIGFFPDVGGSFFLPRLDGETGTYLALTSERLKGVQALYAGIATHYLHSSVLSSVAQRLSELTFPDHVELPERLQIVNKTMAEFSLGLPSLEEEPMLMAGSLRTAIDRCFKYNTMEEIIQALENETEQKEWAQKTLETLSGRSPTSLKVTLRQMRLGKKWSISETFQREHKVAANFMRHPDFVEGVKARLMSKPARQPQWKPATLAEVSDETVDSFFEIADHESRLPLLSEGDYHNYPHTRFALPAEAEIEKVVRRGHASRRPVVDHFLQKYAHREGVRRKVVEVIARRTTTSSPEGLKWVD</sequence>
<name>A0A135LEC0_PENPA</name>
<evidence type="ECO:0000256" key="7">
    <source>
        <dbReference type="SAM" id="Coils"/>
    </source>
</evidence>
<keyword evidence="10" id="KW-1185">Reference proteome</keyword>
<dbReference type="PANTHER" id="PTHR43176">
    <property type="entry name" value="3-HYDROXYISOBUTYRYL-COA HYDROLASE-RELATED"/>
    <property type="match status" value="1"/>
</dbReference>
<evidence type="ECO:0000256" key="6">
    <source>
        <dbReference type="ARBA" id="ARBA00031181"/>
    </source>
</evidence>
<dbReference type="PANTHER" id="PTHR43176:SF3">
    <property type="entry name" value="3-HYDROXYISOBUTYRYL-COA HYDROLASE, MITOCHONDRIAL"/>
    <property type="match status" value="1"/>
</dbReference>